<gene>
    <name evidence="1" type="ORF">QAD02_006311</name>
</gene>
<reference evidence="1" key="1">
    <citation type="submission" date="2023-04" db="EMBL/GenBank/DDBJ databases">
        <title>A chromosome-level genome assembly of the parasitoid wasp Eretmocerus hayati.</title>
        <authorList>
            <person name="Zhong Y."/>
            <person name="Liu S."/>
            <person name="Liu Y."/>
        </authorList>
    </citation>
    <scope>NUCLEOTIDE SEQUENCE</scope>
    <source>
        <strain evidence="1">ZJU_SS_LIU_2023</strain>
    </source>
</reference>
<accession>A0ACC2N0W0</accession>
<name>A0ACC2N0W0_9HYME</name>
<dbReference type="EMBL" id="CM056744">
    <property type="protein sequence ID" value="KAJ8664649.1"/>
    <property type="molecule type" value="Genomic_DNA"/>
</dbReference>
<proteinExistence type="predicted"/>
<evidence type="ECO:0000313" key="1">
    <source>
        <dbReference type="EMBL" id="KAJ8664649.1"/>
    </source>
</evidence>
<dbReference type="Proteomes" id="UP001239111">
    <property type="component" value="Chromosome 4"/>
</dbReference>
<keyword evidence="2" id="KW-1185">Reference proteome</keyword>
<protein>
    <submittedName>
        <fullName evidence="1">Uncharacterized protein</fullName>
    </submittedName>
</protein>
<comment type="caution">
    <text evidence="1">The sequence shown here is derived from an EMBL/GenBank/DDBJ whole genome shotgun (WGS) entry which is preliminary data.</text>
</comment>
<sequence>MRIIELLLKHGALINEGDIHGNTPLMNAVLIIRDFSFFKKTEDSLDVRKKIIENINVGQREMIEFLIRNGADIHARDVNGESILHVIAIGTGYPEKIGFAEMMLDNKVDVNAVDDQGLTPLHMVAQKTFNDSSHVKLIQLFEKHGADINAMSPEYGTPLHVAISKNEYDPDEDQVFDYLLAHPDIDINARKASGDTPLHIAADKCVNRQVFSCLEKLLSAGADINLENTVGDPPLHRLCKWLLVNLEDDPEYYEYYGDSLPNEFCLQVSKMIVTHFKKLIMINVHVNEKIREKFNSLIQLRSEEYSAIDIDIEQELNQLKSRMLNQHVSLHGILCEDPNKMFKYANNDHFKKIIDSSSLEKDFPIFHDFLTLQFKRGSIRHSILCKAKSALAILSRVNWPDYCAEYILGCLDDADLRSLIKSSSTIRYSEKSQNNPQQPSIISKKLRCE</sequence>
<evidence type="ECO:0000313" key="2">
    <source>
        <dbReference type="Proteomes" id="UP001239111"/>
    </source>
</evidence>
<organism evidence="1 2">
    <name type="scientific">Eretmocerus hayati</name>
    <dbReference type="NCBI Taxonomy" id="131215"/>
    <lineage>
        <taxon>Eukaryota</taxon>
        <taxon>Metazoa</taxon>
        <taxon>Ecdysozoa</taxon>
        <taxon>Arthropoda</taxon>
        <taxon>Hexapoda</taxon>
        <taxon>Insecta</taxon>
        <taxon>Pterygota</taxon>
        <taxon>Neoptera</taxon>
        <taxon>Endopterygota</taxon>
        <taxon>Hymenoptera</taxon>
        <taxon>Apocrita</taxon>
        <taxon>Proctotrupomorpha</taxon>
        <taxon>Chalcidoidea</taxon>
        <taxon>Aphelinidae</taxon>
        <taxon>Aphelininae</taxon>
        <taxon>Eretmocerus</taxon>
    </lineage>
</organism>